<keyword evidence="3" id="KW-0862">Zinc</keyword>
<dbReference type="PANTHER" id="PTHR25462">
    <property type="entry name" value="BONUS, ISOFORM C-RELATED"/>
    <property type="match status" value="1"/>
</dbReference>
<dbReference type="InterPro" id="IPR013520">
    <property type="entry name" value="Ribonucl_H"/>
</dbReference>
<dbReference type="Pfam" id="PF00929">
    <property type="entry name" value="RNase_T"/>
    <property type="match status" value="1"/>
</dbReference>
<feature type="region of interest" description="Disordered" evidence="6">
    <location>
        <begin position="444"/>
        <end position="494"/>
    </location>
</feature>
<sequence length="825" mass="92905">MAQFLQCGTCFCDITSPKLLSCLHSICQTCLKDQDGCHVVTCPTCHQPTEKAEVKDNKLLSDLQSKLDILKQIARGSDLSCSCCNFSARSMCFECEKFLCQKCFEAHQVFIAKDSHSVESLESLKVMSFQEFLATARKKRLPYCPDHDKQAISIFCRTCSKSICTTCTVLMHKPPDHEYRDIKQEAQEQKDNLAKMCTELCKKEDAFEEILKKLLNLKGDHQSRMKELKEQIKVSVKEAVRKVKQKGQALLKELEGIHKGMDAKMSKNLLHMEDVQKRIEGSKDLLENMIKYATDEEVMEMQKFVKSSLQQLRRSKPGNADALDFTVEFKKTDLEPLNLLGSLVVHKDMVTETNLVQTEFNLLSTTTQQLLPVFSQNHSSHGSTTTQQPLPVFSQHHSSHGSTTTQQPLPVFSWVHHNPTAPSSLLTAPFFSQASTLIKIKRERQDDEDIKPGTFLASELPPKRPYKPSLEKLGVSPASLNALPPNVGQKTADDSLLDYSDDECEETQSVVSGMMENKENTGDSLNSKESDKGTPLLECAGCLPSPAPAADQHIPVEDHSIVFFDLETTGLGSKCDIIQLSAACMEKTFNVYMVPRTPIVKGASAVTGFTVRRHKLYLHHHPVQTKTHRDCLMSFLAFLRALDRPLLAGHNIKRFDCPILARVLEEFQLNEEFKLLVSGFLDTLILSKDLLQNTGIKSFKQENLVKELLKKSYPAHNALEDVKALQDLYSALRPTPAQITSHLFTLDHMESHTSLQPLVEGKAISKTTAQKLARLGFNFEKMKRCHLQNPSEGLRQFLEPLKEELKNSMFTKTVDKICAFFKIEQ</sequence>
<dbReference type="InterPro" id="IPR017907">
    <property type="entry name" value="Znf_RING_CS"/>
</dbReference>
<dbReference type="InterPro" id="IPR013083">
    <property type="entry name" value="Znf_RING/FYVE/PHD"/>
</dbReference>
<dbReference type="GO" id="GO:0008630">
    <property type="term" value="P:intrinsic apoptotic signaling pathway in response to DNA damage"/>
    <property type="evidence" value="ECO:0007669"/>
    <property type="project" value="TreeGrafter"/>
</dbReference>
<evidence type="ECO:0000256" key="4">
    <source>
        <dbReference type="PROSITE-ProRule" id="PRU00024"/>
    </source>
</evidence>
<dbReference type="Gene3D" id="3.30.40.10">
    <property type="entry name" value="Zinc/RING finger domain, C3HC4 (zinc finger)"/>
    <property type="match status" value="1"/>
</dbReference>
<comment type="caution">
    <text evidence="9">The sequence shown here is derived from an EMBL/GenBank/DDBJ whole genome shotgun (WGS) entry which is preliminary data.</text>
</comment>
<evidence type="ECO:0000259" key="7">
    <source>
        <dbReference type="PROSITE" id="PS50089"/>
    </source>
</evidence>
<dbReference type="SMART" id="SM00336">
    <property type="entry name" value="BBOX"/>
    <property type="match status" value="2"/>
</dbReference>
<reference evidence="9" key="1">
    <citation type="submission" date="2022-02" db="EMBL/GenBank/DDBJ databases">
        <title>Atlantic sturgeon de novo genome assembly.</title>
        <authorList>
            <person name="Stock M."/>
            <person name="Klopp C."/>
            <person name="Guiguen Y."/>
            <person name="Cabau C."/>
            <person name="Parinello H."/>
            <person name="Santidrian Yebra-Pimentel E."/>
            <person name="Kuhl H."/>
            <person name="Dirks R.P."/>
            <person name="Guessner J."/>
            <person name="Wuertz S."/>
            <person name="Du K."/>
            <person name="Schartl M."/>
        </authorList>
    </citation>
    <scope>NUCLEOTIDE SEQUENCE</scope>
    <source>
        <strain evidence="9">STURGEONOMICS-FGT-2020</strain>
        <tissue evidence="9">Whole blood</tissue>
    </source>
</reference>
<evidence type="ECO:0000313" key="10">
    <source>
        <dbReference type="Proteomes" id="UP001230051"/>
    </source>
</evidence>
<dbReference type="SUPFAM" id="SSF57845">
    <property type="entry name" value="B-box zinc-binding domain"/>
    <property type="match status" value="1"/>
</dbReference>
<evidence type="ECO:0000313" key="9">
    <source>
        <dbReference type="EMBL" id="KAK1157961.1"/>
    </source>
</evidence>
<dbReference type="InterPro" id="IPR036397">
    <property type="entry name" value="RNaseH_sf"/>
</dbReference>
<evidence type="ECO:0000256" key="2">
    <source>
        <dbReference type="ARBA" id="ARBA00022771"/>
    </source>
</evidence>
<evidence type="ECO:0000256" key="3">
    <source>
        <dbReference type="ARBA" id="ARBA00022833"/>
    </source>
</evidence>
<keyword evidence="10" id="KW-1185">Reference proteome</keyword>
<dbReference type="SUPFAM" id="SSF57850">
    <property type="entry name" value="RING/U-box"/>
    <property type="match status" value="1"/>
</dbReference>
<dbReference type="GO" id="GO:0005654">
    <property type="term" value="C:nucleoplasm"/>
    <property type="evidence" value="ECO:0007669"/>
    <property type="project" value="TreeGrafter"/>
</dbReference>
<evidence type="ECO:0000259" key="8">
    <source>
        <dbReference type="PROSITE" id="PS50119"/>
    </source>
</evidence>
<feature type="compositionally biased region" description="Low complexity" evidence="6">
    <location>
        <begin position="394"/>
        <end position="405"/>
    </location>
</feature>
<dbReference type="InterPro" id="IPR012337">
    <property type="entry name" value="RNaseH-like_sf"/>
</dbReference>
<dbReference type="SUPFAM" id="SSF53098">
    <property type="entry name" value="Ribonuclease H-like"/>
    <property type="match status" value="1"/>
</dbReference>
<dbReference type="InterPro" id="IPR057617">
    <property type="entry name" value="PML_C"/>
</dbReference>
<evidence type="ECO:0000256" key="1">
    <source>
        <dbReference type="ARBA" id="ARBA00022723"/>
    </source>
</evidence>
<dbReference type="PROSITE" id="PS00518">
    <property type="entry name" value="ZF_RING_1"/>
    <property type="match status" value="1"/>
</dbReference>
<dbReference type="Gene3D" id="3.30.420.10">
    <property type="entry name" value="Ribonuclease H-like superfamily/Ribonuclease H"/>
    <property type="match status" value="1"/>
</dbReference>
<dbReference type="InterPro" id="IPR000315">
    <property type="entry name" value="Znf_B-box"/>
</dbReference>
<dbReference type="GO" id="GO:0045087">
    <property type="term" value="P:innate immune response"/>
    <property type="evidence" value="ECO:0007669"/>
    <property type="project" value="TreeGrafter"/>
</dbReference>
<feature type="coiled-coil region" evidence="5">
    <location>
        <begin position="179"/>
        <end position="231"/>
    </location>
</feature>
<dbReference type="SMART" id="SM00479">
    <property type="entry name" value="EXOIII"/>
    <property type="match status" value="1"/>
</dbReference>
<keyword evidence="5" id="KW-0175">Coiled coil</keyword>
<dbReference type="InterPro" id="IPR047153">
    <property type="entry name" value="TRIM45/56/19-like"/>
</dbReference>
<dbReference type="Pfam" id="PF00643">
    <property type="entry name" value="zf-B_box"/>
    <property type="match status" value="1"/>
</dbReference>
<dbReference type="Proteomes" id="UP001230051">
    <property type="component" value="Unassembled WGS sequence"/>
</dbReference>
<accession>A0AAD8CWF0</accession>
<dbReference type="FunFam" id="3.30.420.10:FF:000247">
    <property type="entry name" value="Si:ch1073-296i8.2"/>
    <property type="match status" value="1"/>
</dbReference>
<feature type="compositionally biased region" description="Polar residues" evidence="6">
    <location>
        <begin position="376"/>
        <end position="389"/>
    </location>
</feature>
<protein>
    <submittedName>
        <fullName evidence="9">Protein PML-like</fullName>
    </submittedName>
</protein>
<name>A0AAD8CWF0_ACIOX</name>
<organism evidence="9 10">
    <name type="scientific">Acipenser oxyrinchus oxyrinchus</name>
    <dbReference type="NCBI Taxonomy" id="40147"/>
    <lineage>
        <taxon>Eukaryota</taxon>
        <taxon>Metazoa</taxon>
        <taxon>Chordata</taxon>
        <taxon>Craniata</taxon>
        <taxon>Vertebrata</taxon>
        <taxon>Euteleostomi</taxon>
        <taxon>Actinopterygii</taxon>
        <taxon>Chondrostei</taxon>
        <taxon>Acipenseriformes</taxon>
        <taxon>Acipenseridae</taxon>
        <taxon>Acipenser</taxon>
    </lineage>
</organism>
<feature type="region of interest" description="Disordered" evidence="6">
    <location>
        <begin position="376"/>
        <end position="405"/>
    </location>
</feature>
<feature type="domain" description="RING-type" evidence="7">
    <location>
        <begin position="7"/>
        <end position="46"/>
    </location>
</feature>
<dbReference type="InterPro" id="IPR021978">
    <property type="entry name" value="PML-like_CC"/>
</dbReference>
<dbReference type="GO" id="GO:0044790">
    <property type="term" value="P:suppression of viral release by host"/>
    <property type="evidence" value="ECO:0007669"/>
    <property type="project" value="TreeGrafter"/>
</dbReference>
<keyword evidence="1" id="KW-0479">Metal-binding</keyword>
<dbReference type="PANTHER" id="PTHR25462:SF302">
    <property type="entry name" value="PROTEIN PML"/>
    <property type="match status" value="1"/>
</dbReference>
<dbReference type="PROSITE" id="PS50089">
    <property type="entry name" value="ZF_RING_2"/>
    <property type="match status" value="1"/>
</dbReference>
<dbReference type="AlphaFoldDB" id="A0AAD8CWF0"/>
<dbReference type="GO" id="GO:0008270">
    <property type="term" value="F:zinc ion binding"/>
    <property type="evidence" value="ECO:0007669"/>
    <property type="project" value="UniProtKB-KW"/>
</dbReference>
<evidence type="ECO:0000256" key="6">
    <source>
        <dbReference type="SAM" id="MobiDB-lite"/>
    </source>
</evidence>
<dbReference type="PROSITE" id="PS50119">
    <property type="entry name" value="ZF_BBOX"/>
    <property type="match status" value="1"/>
</dbReference>
<dbReference type="CDD" id="cd06127">
    <property type="entry name" value="DEDDh"/>
    <property type="match status" value="1"/>
</dbReference>
<gene>
    <name evidence="9" type="primary">PML</name>
    <name evidence="9" type="ORF">AOXY_G24170</name>
</gene>
<evidence type="ECO:0000256" key="5">
    <source>
        <dbReference type="SAM" id="Coils"/>
    </source>
</evidence>
<keyword evidence="2 4" id="KW-0863">Zinc-finger</keyword>
<dbReference type="InterPro" id="IPR001841">
    <property type="entry name" value="Znf_RING"/>
</dbReference>
<dbReference type="Pfam" id="PF12126">
    <property type="entry name" value="PML_CC"/>
    <property type="match status" value="1"/>
</dbReference>
<feature type="domain" description="B box-type" evidence="8">
    <location>
        <begin position="139"/>
        <end position="182"/>
    </location>
</feature>
<dbReference type="GO" id="GO:0003676">
    <property type="term" value="F:nucleic acid binding"/>
    <property type="evidence" value="ECO:0007669"/>
    <property type="project" value="InterPro"/>
</dbReference>
<dbReference type="EMBL" id="JAGXEW010000025">
    <property type="protein sequence ID" value="KAK1157961.1"/>
    <property type="molecule type" value="Genomic_DNA"/>
</dbReference>
<dbReference type="Gene3D" id="3.30.160.60">
    <property type="entry name" value="Classic Zinc Finger"/>
    <property type="match status" value="1"/>
</dbReference>
<dbReference type="Pfam" id="PF25244">
    <property type="entry name" value="PML_C"/>
    <property type="match status" value="1"/>
</dbReference>
<proteinExistence type="predicted"/>